<evidence type="ECO:0000313" key="2">
    <source>
        <dbReference type="Proteomes" id="UP000248044"/>
    </source>
</evidence>
<dbReference type="Gene3D" id="1.20.120.330">
    <property type="entry name" value="Nucleotidyltransferases domain 2"/>
    <property type="match status" value="1"/>
</dbReference>
<evidence type="ECO:0008006" key="3">
    <source>
        <dbReference type="Google" id="ProtNLM"/>
    </source>
</evidence>
<accession>A0A2U9IBK8</accession>
<organism evidence="1 2">
    <name type="scientific">Acidianus brierleyi</name>
    <dbReference type="NCBI Taxonomy" id="41673"/>
    <lineage>
        <taxon>Archaea</taxon>
        <taxon>Thermoproteota</taxon>
        <taxon>Thermoprotei</taxon>
        <taxon>Sulfolobales</taxon>
        <taxon>Sulfolobaceae</taxon>
        <taxon>Acidianus</taxon>
    </lineage>
</organism>
<dbReference type="GeneID" id="36830688"/>
<dbReference type="Pfam" id="PF05942">
    <property type="entry name" value="PaREP1"/>
    <property type="match status" value="1"/>
</dbReference>
<name>A0A2U9IBK8_9CREN</name>
<dbReference type="KEGG" id="abri:DFR85_00990"/>
<sequence>MNLAEVILEVGKSSPQDLAEALEGKVDEKEVAKIRLESAKFYLEQAELNMSLPAAASEDLYKAILEGMKSLKSYLGISEDLRNAIPKISDILGDWIDEAWELGLKLHYEGYISENFEESDLQFYFVKVERFIENCEIAIS</sequence>
<keyword evidence="2" id="KW-1185">Reference proteome</keyword>
<reference evidence="1 2" key="1">
    <citation type="submission" date="2018-05" db="EMBL/GenBank/DDBJ databases">
        <title>Complete Genome Sequences of Extremely Thermoacidophilic, Metal-Mobilizing Type-Strain Members of the Archaeal Family Sulfolobaceae: Acidianus brierleyi DSM-1651T, Acidianus sulfidivorans DSM-18786T, Metallosphaera hakonensis DSM-7519T, and Metallosphaera prunae DSM-10039T.</title>
        <authorList>
            <person name="Counts J.A."/>
            <person name="Kelly R.M."/>
        </authorList>
    </citation>
    <scope>NUCLEOTIDE SEQUENCE [LARGE SCALE GENOMIC DNA]</scope>
    <source>
        <strain evidence="1 2">DSM 1651</strain>
    </source>
</reference>
<evidence type="ECO:0000313" key="1">
    <source>
        <dbReference type="EMBL" id="AWR93395.1"/>
    </source>
</evidence>
<gene>
    <name evidence="1" type="ORF">DFR85_00990</name>
</gene>
<dbReference type="OrthoDB" id="35408at2157"/>
<dbReference type="InterPro" id="IPR010268">
    <property type="entry name" value="PaREP1"/>
</dbReference>
<dbReference type="Proteomes" id="UP000248044">
    <property type="component" value="Chromosome"/>
</dbReference>
<proteinExistence type="predicted"/>
<dbReference type="AlphaFoldDB" id="A0A2U9IBK8"/>
<dbReference type="RefSeq" id="WP_110269279.1">
    <property type="nucleotide sequence ID" value="NZ_CP029289.2"/>
</dbReference>
<protein>
    <recommendedName>
        <fullName evidence="3">Superfamily I DNA and RNA helicase and helicaseubunit</fullName>
    </recommendedName>
</protein>
<dbReference type="EMBL" id="CP029289">
    <property type="protein sequence ID" value="AWR93395.1"/>
    <property type="molecule type" value="Genomic_DNA"/>
</dbReference>